<evidence type="ECO:0000313" key="2">
    <source>
        <dbReference type="EMBL" id="KAF5716841.1"/>
    </source>
</evidence>
<evidence type="ECO:0000256" key="1">
    <source>
        <dbReference type="SAM" id="MobiDB-lite"/>
    </source>
</evidence>
<proteinExistence type="predicted"/>
<feature type="region of interest" description="Disordered" evidence="1">
    <location>
        <begin position="214"/>
        <end position="237"/>
    </location>
</feature>
<name>A0A8H5YT46_9HYPO</name>
<feature type="region of interest" description="Disordered" evidence="1">
    <location>
        <begin position="90"/>
        <end position="117"/>
    </location>
</feature>
<accession>A0A8H5YT46</accession>
<feature type="region of interest" description="Disordered" evidence="1">
    <location>
        <begin position="1"/>
        <end position="62"/>
    </location>
</feature>
<feature type="compositionally biased region" description="Basic and acidic residues" evidence="1">
    <location>
        <begin position="1"/>
        <end position="20"/>
    </location>
</feature>
<gene>
    <name evidence="2" type="ORF">FGLOB1_2332</name>
</gene>
<dbReference type="EMBL" id="JAAQPF010000083">
    <property type="protein sequence ID" value="KAF5716841.1"/>
    <property type="molecule type" value="Genomic_DNA"/>
</dbReference>
<comment type="caution">
    <text evidence="2">The sequence shown here is derived from an EMBL/GenBank/DDBJ whole genome shotgun (WGS) entry which is preliminary data.</text>
</comment>
<organism evidence="2 3">
    <name type="scientific">Fusarium globosum</name>
    <dbReference type="NCBI Taxonomy" id="78864"/>
    <lineage>
        <taxon>Eukaryota</taxon>
        <taxon>Fungi</taxon>
        <taxon>Dikarya</taxon>
        <taxon>Ascomycota</taxon>
        <taxon>Pezizomycotina</taxon>
        <taxon>Sordariomycetes</taxon>
        <taxon>Hypocreomycetidae</taxon>
        <taxon>Hypocreales</taxon>
        <taxon>Nectriaceae</taxon>
        <taxon>Fusarium</taxon>
        <taxon>Fusarium fujikuroi species complex</taxon>
    </lineage>
</organism>
<sequence length="237" mass="27002">MWTQDRDSSDGSPPRSHDGDPADEAGIWEDEGISGLHGSAPSVQMDYPSGFTWDQGGPIEAVPDGHALNTPWFPQHAPLVYPTPSYTPIYPAKLDSESDVSENEPDQSLNDDPQVKTDDQNYINAFDRIFNQTRELRLADVQLRNEIRTGLNSQSAMLSQSWVAVQKQLKQSHKYCEATKKKLEKVESHHHNRQDEIKELRELLMKKQKKLRRKLKRKESSDIAGKNKGSVQITWRL</sequence>
<feature type="compositionally biased region" description="Acidic residues" evidence="1">
    <location>
        <begin position="21"/>
        <end position="32"/>
    </location>
</feature>
<protein>
    <submittedName>
        <fullName evidence="2">Uncharacterized protein</fullName>
    </submittedName>
</protein>
<keyword evidence="3" id="KW-1185">Reference proteome</keyword>
<dbReference type="AlphaFoldDB" id="A0A8H5YT46"/>
<dbReference type="Proteomes" id="UP000532311">
    <property type="component" value="Unassembled WGS sequence"/>
</dbReference>
<evidence type="ECO:0000313" key="3">
    <source>
        <dbReference type="Proteomes" id="UP000532311"/>
    </source>
</evidence>
<reference evidence="2 3" key="1">
    <citation type="submission" date="2020-05" db="EMBL/GenBank/DDBJ databases">
        <title>Identification and distribution of gene clusters putatively required for synthesis of sphingolipid metabolism inhibitors in phylogenetically diverse species of the filamentous fungus Fusarium.</title>
        <authorList>
            <person name="Kim H.-S."/>
            <person name="Busman M."/>
            <person name="Brown D.W."/>
            <person name="Divon H."/>
            <person name="Uhlig S."/>
            <person name="Proctor R.H."/>
        </authorList>
    </citation>
    <scope>NUCLEOTIDE SEQUENCE [LARGE SCALE GENOMIC DNA]</scope>
    <source>
        <strain evidence="2 3">NRRL 26131</strain>
    </source>
</reference>